<feature type="compositionally biased region" description="Basic residues" evidence="4">
    <location>
        <begin position="335"/>
        <end position="351"/>
    </location>
</feature>
<feature type="compositionally biased region" description="Basic and acidic residues" evidence="4">
    <location>
        <begin position="352"/>
        <end position="362"/>
    </location>
</feature>
<evidence type="ECO:0000256" key="1">
    <source>
        <dbReference type="ARBA" id="ARBA00004123"/>
    </source>
</evidence>
<gene>
    <name evidence="7" type="primary">HIRIP3</name>
</gene>
<dbReference type="InterPro" id="IPR019098">
    <property type="entry name" value="Histone_chaperone_domain_CHZ"/>
</dbReference>
<feature type="compositionally biased region" description="Low complexity" evidence="4">
    <location>
        <begin position="97"/>
        <end position="116"/>
    </location>
</feature>
<evidence type="ECO:0000313" key="6">
    <source>
        <dbReference type="Proteomes" id="UP000000715"/>
    </source>
</evidence>
<sequence length="579" mass="62341">MAREHEMRAFLRGFFRGRPDLSALTHSVVRRGFLAHAGRAHLEPAEKQALKRLVEQELLQAQVDEAGAGEERPDLAEEAKGPPAPSRGRGRKRFRFSSESEPSSAASSPDRSGPSAQNGMAAHVRPAEDERPKRASTKATEESGDEEEPQRAPAAQAALEKAAARESGEDEEGGSAGTREVSPVDGGEEEEEEAGASPGGIRKGAVTTSKQAPGTTSADGEQARDPEDSEEEPVQTRKKAEGKKVARSHQAREKDSEDEDPLARKTDSSEEEEGNWKAGARGSGGKRSPWEERSSKQKSRTAGLPGHSEDRQGPKETAAAGRGDDSGGDVEPRVHSKRKDRASRKRGKRQRGGGEDGADGRRKLQPVPEGAGTTAKAGSIRGEASDSGSEVSPSEAEGSPERERENPSFRKGSRKGRTRSSSSSSTDGSPEPKGRKAGSGRRGEDHPAVMRLKRYIRACGAHRNYKKLLGPCRSHKERLSVLRAELEALGMKGNPSLEKCRALKEQREEAAEVASLDVTNIISGSGRPRRRTAWNPSREADTPGELYCRTLGSEDEQPRAPPPDWSHMRGIISSDGESN</sequence>
<dbReference type="SMART" id="SM01082">
    <property type="entry name" value="CHZ"/>
    <property type="match status" value="1"/>
</dbReference>
<feature type="region of interest" description="Disordered" evidence="4">
    <location>
        <begin position="61"/>
        <end position="450"/>
    </location>
</feature>
<dbReference type="RefSeq" id="XP_044928471.1">
    <property type="nucleotide sequence ID" value="XM_045072536.1"/>
</dbReference>
<dbReference type="GeneID" id="101679151"/>
<reference evidence="7" key="1">
    <citation type="submission" date="2025-08" db="UniProtKB">
        <authorList>
            <consortium name="RefSeq"/>
        </authorList>
    </citation>
    <scope>IDENTIFICATION</scope>
    <source>
        <tissue evidence="7">Brain</tissue>
    </source>
</reference>
<feature type="compositionally biased region" description="Low complexity" evidence="4">
    <location>
        <begin position="151"/>
        <end position="161"/>
    </location>
</feature>
<evidence type="ECO:0000313" key="7">
    <source>
        <dbReference type="RefSeq" id="XP_044928471.1"/>
    </source>
</evidence>
<feature type="compositionally biased region" description="Polar residues" evidence="4">
    <location>
        <begin position="206"/>
        <end position="219"/>
    </location>
</feature>
<proteinExistence type="predicted"/>
<evidence type="ECO:0000259" key="5">
    <source>
        <dbReference type="SMART" id="SM01082"/>
    </source>
</evidence>
<dbReference type="Proteomes" id="UP000000715">
    <property type="component" value="Unplaced"/>
</dbReference>
<keyword evidence="2" id="KW-0143">Chaperone</keyword>
<keyword evidence="3" id="KW-0539">Nucleus</keyword>
<feature type="compositionally biased region" description="Basic and acidic residues" evidence="4">
    <location>
        <begin position="399"/>
        <end position="408"/>
    </location>
</feature>
<feature type="compositionally biased region" description="Basic and acidic residues" evidence="4">
    <location>
        <begin position="69"/>
        <end position="80"/>
    </location>
</feature>
<name>A0A8U0RSB7_MUSPF</name>
<organism evidence="6 7">
    <name type="scientific">Mustela putorius furo</name>
    <name type="common">European domestic ferret</name>
    <name type="synonym">Mustela furo</name>
    <dbReference type="NCBI Taxonomy" id="9669"/>
    <lineage>
        <taxon>Eukaryota</taxon>
        <taxon>Metazoa</taxon>
        <taxon>Chordata</taxon>
        <taxon>Craniata</taxon>
        <taxon>Vertebrata</taxon>
        <taxon>Euteleostomi</taxon>
        <taxon>Mammalia</taxon>
        <taxon>Eutheria</taxon>
        <taxon>Laurasiatheria</taxon>
        <taxon>Carnivora</taxon>
        <taxon>Caniformia</taxon>
        <taxon>Musteloidea</taxon>
        <taxon>Mustelidae</taxon>
        <taxon>Mustelinae</taxon>
        <taxon>Mustela</taxon>
    </lineage>
</organism>
<dbReference type="AlphaFoldDB" id="A0A8U0RSB7"/>
<dbReference type="PANTHER" id="PTHR15410:SF2">
    <property type="entry name" value="HIRA-INTERACTING PROTEIN 3"/>
    <property type="match status" value="1"/>
</dbReference>
<dbReference type="InterPro" id="IPR037647">
    <property type="entry name" value="HIRIP3"/>
</dbReference>
<dbReference type="GO" id="GO:0005634">
    <property type="term" value="C:nucleus"/>
    <property type="evidence" value="ECO:0007669"/>
    <property type="project" value="UniProtKB-SubCell"/>
</dbReference>
<feature type="region of interest" description="Disordered" evidence="4">
    <location>
        <begin position="522"/>
        <end position="579"/>
    </location>
</feature>
<protein>
    <submittedName>
        <fullName evidence="7">HIRA-interacting protein 3 isoform X1</fullName>
    </submittedName>
</protein>
<keyword evidence="6" id="KW-1185">Reference proteome</keyword>
<dbReference type="Pfam" id="PF09649">
    <property type="entry name" value="CHZ"/>
    <property type="match status" value="1"/>
</dbReference>
<evidence type="ECO:0000256" key="3">
    <source>
        <dbReference type="ARBA" id="ARBA00023242"/>
    </source>
</evidence>
<feature type="compositionally biased region" description="Basic and acidic residues" evidence="4">
    <location>
        <begin position="322"/>
        <end position="334"/>
    </location>
</feature>
<dbReference type="CTD" id="8479"/>
<evidence type="ECO:0000256" key="2">
    <source>
        <dbReference type="ARBA" id="ARBA00023186"/>
    </source>
</evidence>
<evidence type="ECO:0000256" key="4">
    <source>
        <dbReference type="SAM" id="MobiDB-lite"/>
    </source>
</evidence>
<accession>A0A8U0RSB7</accession>
<dbReference type="PANTHER" id="PTHR15410">
    <property type="entry name" value="HIRA-INTERACTING PROTEIN 3"/>
    <property type="match status" value="1"/>
</dbReference>
<dbReference type="OrthoDB" id="552755at2759"/>
<comment type="subcellular location">
    <subcellularLocation>
        <location evidence="1">Nucleus</location>
    </subcellularLocation>
</comment>
<feature type="compositionally biased region" description="Basic and acidic residues" evidence="4">
    <location>
        <begin position="234"/>
        <end position="268"/>
    </location>
</feature>
<feature type="domain" description="Histone chaperone" evidence="5">
    <location>
        <begin position="507"/>
        <end position="543"/>
    </location>
</feature>